<dbReference type="InterPro" id="IPR016181">
    <property type="entry name" value="Acyl_CoA_acyltransferase"/>
</dbReference>
<dbReference type="InterPro" id="IPR000182">
    <property type="entry name" value="GNAT_dom"/>
</dbReference>
<dbReference type="STRING" id="856736.SAMN04488058_102187"/>
<dbReference type="SUPFAM" id="SSF55729">
    <property type="entry name" value="Acyl-CoA N-acyltransferases (Nat)"/>
    <property type="match status" value="1"/>
</dbReference>
<dbReference type="PANTHER" id="PTHR13947:SF37">
    <property type="entry name" value="LD18367P"/>
    <property type="match status" value="1"/>
</dbReference>
<dbReference type="EMBL" id="FNZA01000002">
    <property type="protein sequence ID" value="SEI90659.1"/>
    <property type="molecule type" value="Genomic_DNA"/>
</dbReference>
<dbReference type="Pfam" id="PF13508">
    <property type="entry name" value="Acetyltransf_7"/>
    <property type="match status" value="1"/>
</dbReference>
<dbReference type="OrthoDB" id="9803233at2"/>
<accession>A0A1H6UEA1</accession>
<dbReference type="GO" id="GO:0008080">
    <property type="term" value="F:N-acetyltransferase activity"/>
    <property type="evidence" value="ECO:0007669"/>
    <property type="project" value="InterPro"/>
</dbReference>
<dbReference type="InterPro" id="IPR050769">
    <property type="entry name" value="NAT_camello-type"/>
</dbReference>
<keyword evidence="4" id="KW-1185">Reference proteome</keyword>
<feature type="domain" description="N-acetyltransferase" evidence="2">
    <location>
        <begin position="13"/>
        <end position="161"/>
    </location>
</feature>
<keyword evidence="1" id="KW-0808">Transferase</keyword>
<gene>
    <name evidence="3" type="ORF">SAMN04488058_102187</name>
</gene>
<name>A0A1H6UEA1_9DEIO</name>
<organism evidence="3 4">
    <name type="scientific">Deinococcus reticulitermitis</name>
    <dbReference type="NCBI Taxonomy" id="856736"/>
    <lineage>
        <taxon>Bacteria</taxon>
        <taxon>Thermotogati</taxon>
        <taxon>Deinococcota</taxon>
        <taxon>Deinococci</taxon>
        <taxon>Deinococcales</taxon>
        <taxon>Deinococcaceae</taxon>
        <taxon>Deinococcus</taxon>
    </lineage>
</organism>
<dbReference type="RefSeq" id="WP_092263439.1">
    <property type="nucleotide sequence ID" value="NZ_FNZA01000002.1"/>
</dbReference>
<evidence type="ECO:0000259" key="2">
    <source>
        <dbReference type="PROSITE" id="PS51186"/>
    </source>
</evidence>
<proteinExistence type="predicted"/>
<evidence type="ECO:0000313" key="4">
    <source>
        <dbReference type="Proteomes" id="UP000199223"/>
    </source>
</evidence>
<dbReference type="PANTHER" id="PTHR13947">
    <property type="entry name" value="GNAT FAMILY N-ACETYLTRANSFERASE"/>
    <property type="match status" value="1"/>
</dbReference>
<dbReference type="AlphaFoldDB" id="A0A1H6UEA1"/>
<evidence type="ECO:0000313" key="3">
    <source>
        <dbReference type="EMBL" id="SEI90659.1"/>
    </source>
</evidence>
<reference evidence="4" key="1">
    <citation type="submission" date="2016-10" db="EMBL/GenBank/DDBJ databases">
        <authorList>
            <person name="Varghese N."/>
            <person name="Submissions S."/>
        </authorList>
    </citation>
    <scope>NUCLEOTIDE SEQUENCE [LARGE SCALE GENOMIC DNA]</scope>
    <source>
        <strain evidence="4">CGMCC 1.10218</strain>
    </source>
</reference>
<dbReference type="CDD" id="cd04301">
    <property type="entry name" value="NAT_SF"/>
    <property type="match status" value="1"/>
</dbReference>
<dbReference type="Gene3D" id="3.40.630.30">
    <property type="match status" value="1"/>
</dbReference>
<dbReference type="PROSITE" id="PS51186">
    <property type="entry name" value="GNAT"/>
    <property type="match status" value="1"/>
</dbReference>
<protein>
    <submittedName>
        <fullName evidence="3">N-acetylglutamate synthase, GNAT family</fullName>
    </submittedName>
</protein>
<evidence type="ECO:0000256" key="1">
    <source>
        <dbReference type="ARBA" id="ARBA00022679"/>
    </source>
</evidence>
<sequence>METDLAPGLSVTRGVRLAAPNEISTVLAVLTRCGMYTSSVTPEGSTYWLAEAGGEAVGCVGLEHGQGASLLRSAAVLPEARSLGIGRRLAETVLEAAARRGDRSLFLFSSDAGEFWQRFGFVPSTAAEVEAALPDVPQVRSGMCKGWIHGEQAWILRLSPGGPA</sequence>
<dbReference type="Proteomes" id="UP000199223">
    <property type="component" value="Unassembled WGS sequence"/>
</dbReference>